<dbReference type="OrthoDB" id="9806052at2"/>
<dbReference type="InterPro" id="IPR038390">
    <property type="entry name" value="Metal_Tscrpt_repr_sf"/>
</dbReference>
<gene>
    <name evidence="2" type="ORF">EPA99_15210</name>
</gene>
<evidence type="ECO:0000256" key="1">
    <source>
        <dbReference type="ARBA" id="ARBA00005260"/>
    </source>
</evidence>
<dbReference type="Proteomes" id="UP000289784">
    <property type="component" value="Unassembled WGS sequence"/>
</dbReference>
<proteinExistence type="inferred from homology"/>
<protein>
    <submittedName>
        <fullName evidence="2">Metal/formaldehyde-sensitive transcriptional repressor</fullName>
    </submittedName>
</protein>
<comment type="similarity">
    <text evidence="1">Belongs to the FrmR/RcnR family.</text>
</comment>
<keyword evidence="3" id="KW-1185">Reference proteome</keyword>
<dbReference type="EMBL" id="SAWZ01000009">
    <property type="protein sequence ID" value="RXR02006.1"/>
    <property type="molecule type" value="Genomic_DNA"/>
</dbReference>
<dbReference type="InterPro" id="IPR003735">
    <property type="entry name" value="Metal_Tscrpt_repr"/>
</dbReference>
<dbReference type="RefSeq" id="WP_129472095.1">
    <property type="nucleotide sequence ID" value="NZ_SAWZ01000009.1"/>
</dbReference>
<evidence type="ECO:0000313" key="2">
    <source>
        <dbReference type="EMBL" id="RXR02006.1"/>
    </source>
</evidence>
<dbReference type="CDD" id="cd10153">
    <property type="entry name" value="RcnR-FrmR-like_DUF156"/>
    <property type="match status" value="1"/>
</dbReference>
<dbReference type="AlphaFoldDB" id="A0A4Q1JS56"/>
<dbReference type="Pfam" id="PF02583">
    <property type="entry name" value="Trns_repr_metal"/>
    <property type="match status" value="1"/>
</dbReference>
<accession>A0A4Q1JS56</accession>
<organism evidence="2 3">
    <name type="scientific">Pseudoxanthomonas composti</name>
    <dbReference type="NCBI Taxonomy" id="2137479"/>
    <lineage>
        <taxon>Bacteria</taxon>
        <taxon>Pseudomonadati</taxon>
        <taxon>Pseudomonadota</taxon>
        <taxon>Gammaproteobacteria</taxon>
        <taxon>Lysobacterales</taxon>
        <taxon>Lysobacteraceae</taxon>
        <taxon>Pseudoxanthomonas</taxon>
    </lineage>
</organism>
<dbReference type="GO" id="GO:0046872">
    <property type="term" value="F:metal ion binding"/>
    <property type="evidence" value="ECO:0007669"/>
    <property type="project" value="InterPro"/>
</dbReference>
<evidence type="ECO:0000313" key="3">
    <source>
        <dbReference type="Proteomes" id="UP000289784"/>
    </source>
</evidence>
<name>A0A4Q1JS56_9GAMM</name>
<dbReference type="PANTHER" id="PTHR33677">
    <property type="entry name" value="TRANSCRIPTIONAL REPRESSOR FRMR-RELATED"/>
    <property type="match status" value="1"/>
</dbReference>
<dbReference type="GO" id="GO:0045892">
    <property type="term" value="P:negative regulation of DNA-templated transcription"/>
    <property type="evidence" value="ECO:0007669"/>
    <property type="project" value="UniProtKB-ARBA"/>
</dbReference>
<dbReference type="PANTHER" id="PTHR33677:SF5">
    <property type="entry name" value="TRANSCRIPTIONAL REPRESSOR FRMR"/>
    <property type="match status" value="1"/>
</dbReference>
<comment type="caution">
    <text evidence="2">The sequence shown here is derived from an EMBL/GenBank/DDBJ whole genome shotgun (WGS) entry which is preliminary data.</text>
</comment>
<reference evidence="2 3" key="1">
    <citation type="submission" date="2019-01" db="EMBL/GenBank/DDBJ databases">
        <title>Pseudoxanthomonas composti sp. nov., isolated from compost.</title>
        <authorList>
            <person name="Yang G."/>
        </authorList>
    </citation>
    <scope>NUCLEOTIDE SEQUENCE [LARGE SCALE GENOMIC DNA]</scope>
    <source>
        <strain evidence="2 3">GSS15</strain>
    </source>
</reference>
<dbReference type="Gene3D" id="1.20.58.1000">
    <property type="entry name" value="Metal-sensitive repressor, helix protomer"/>
    <property type="match status" value="1"/>
</dbReference>
<sequence>MAHLNHDRARLLARIRRMKGQVEALEKALSAHAPDELDCTALLTQVAAVRGASHGLMVELLSEHLRHHVAGPDDAASRESAVEDIAGILKSYLK</sequence>
<dbReference type="GO" id="GO:0003677">
    <property type="term" value="F:DNA binding"/>
    <property type="evidence" value="ECO:0007669"/>
    <property type="project" value="InterPro"/>
</dbReference>